<feature type="non-terminal residue" evidence="1">
    <location>
        <position position="1"/>
    </location>
</feature>
<dbReference type="AlphaFoldDB" id="A0A195EYM7"/>
<dbReference type="Proteomes" id="UP000078541">
    <property type="component" value="Unassembled WGS sequence"/>
</dbReference>
<evidence type="ECO:0000313" key="2">
    <source>
        <dbReference type="Proteomes" id="UP000078541"/>
    </source>
</evidence>
<organism evidence="1 2">
    <name type="scientific">Trachymyrmex septentrionalis</name>
    <dbReference type="NCBI Taxonomy" id="34720"/>
    <lineage>
        <taxon>Eukaryota</taxon>
        <taxon>Metazoa</taxon>
        <taxon>Ecdysozoa</taxon>
        <taxon>Arthropoda</taxon>
        <taxon>Hexapoda</taxon>
        <taxon>Insecta</taxon>
        <taxon>Pterygota</taxon>
        <taxon>Neoptera</taxon>
        <taxon>Endopterygota</taxon>
        <taxon>Hymenoptera</taxon>
        <taxon>Apocrita</taxon>
        <taxon>Aculeata</taxon>
        <taxon>Formicoidea</taxon>
        <taxon>Formicidae</taxon>
        <taxon>Myrmicinae</taxon>
        <taxon>Trachymyrmex</taxon>
    </lineage>
</organism>
<evidence type="ECO:0000313" key="1">
    <source>
        <dbReference type="EMBL" id="KYN32989.1"/>
    </source>
</evidence>
<proteinExistence type="predicted"/>
<name>A0A195EYM7_9HYME</name>
<keyword evidence="2" id="KW-1185">Reference proteome</keyword>
<protein>
    <submittedName>
        <fullName evidence="1">Uncharacterized protein</fullName>
    </submittedName>
</protein>
<accession>A0A195EYM7</accession>
<gene>
    <name evidence="1" type="ORF">ALC56_12623</name>
</gene>
<dbReference type="EMBL" id="KQ981920">
    <property type="protein sequence ID" value="KYN32989.1"/>
    <property type="molecule type" value="Genomic_DNA"/>
</dbReference>
<reference evidence="1 2" key="1">
    <citation type="submission" date="2016-03" db="EMBL/GenBank/DDBJ databases">
        <title>Trachymyrmex septentrionalis WGS genome.</title>
        <authorList>
            <person name="Nygaard S."/>
            <person name="Hu H."/>
            <person name="Boomsma J."/>
            <person name="Zhang G."/>
        </authorList>
    </citation>
    <scope>NUCLEOTIDE SEQUENCE [LARGE SCALE GENOMIC DNA]</scope>
    <source>
        <strain evidence="1">Tsep2-gDNA-1</strain>
        <tissue evidence="1">Whole body</tissue>
    </source>
</reference>
<sequence length="101" mass="11708">IKKVKNNRKSRLCARIRRNSLGRDKYSGVEGRVKSSPETFKAARERRDRNSAYFTENCIARNCPSERSSPPFRIFRVDRKGHYPAICDSSHAEIGIIYVDF</sequence>